<dbReference type="eggNOG" id="arCOG04802">
    <property type="taxonomic scope" value="Archaea"/>
</dbReference>
<keyword evidence="4" id="KW-1185">Reference proteome</keyword>
<evidence type="ECO:0000259" key="2">
    <source>
        <dbReference type="Pfam" id="PF00582"/>
    </source>
</evidence>
<reference evidence="3 4" key="1">
    <citation type="journal article" date="2004" name="Genome Res.">
        <title>Genome sequence of Haloarcula marismortui: a halophilic archaeon from the Dead Sea.</title>
        <authorList>
            <person name="Baliga N.S."/>
            <person name="Bonneau R."/>
            <person name="Facciotti M.T."/>
            <person name="Pan M."/>
            <person name="Glusman G."/>
            <person name="Deutsch E.W."/>
            <person name="Shannon P."/>
            <person name="Chiu Y."/>
            <person name="Weng R.S."/>
            <person name="Gan R.R."/>
            <person name="Hung P."/>
            <person name="Date S.V."/>
            <person name="Marcotte E."/>
            <person name="Hood L."/>
            <person name="Ng W.V."/>
        </authorList>
    </citation>
    <scope>NUCLEOTIDE SEQUENCE [LARGE SCALE GENOMIC DNA]</scope>
    <source>
        <strain evidence="4">ATCC 43049 / DSM 3752 / JCM 8966 / VKM B-1809</strain>
    </source>
</reference>
<name>Q5V099_HALMA</name>
<dbReference type="DNASU" id="3129823"/>
<proteinExistence type="inferred from homology"/>
<sequence>MTTVSNIHHASKPRLNTLLVTARDSPYDTTLPARTPVDFCRPGSQWRVMDIDLVLAPVDGSDQSERAAEYAIAVAERYDADLHLLFVIDERLHQDIDSGDVSATAIAEEHQAFTESIRDRFRDAHDGVFETSSATAFSETRLMQTPGSVVLDVAEDLDSDFIVVPREEGSEEAVGRAAIYVIEYASQPVLTV</sequence>
<evidence type="ECO:0000313" key="4">
    <source>
        <dbReference type="Proteomes" id="UP000001169"/>
    </source>
</evidence>
<comment type="similarity">
    <text evidence="1">Belongs to the universal stress protein A family.</text>
</comment>
<accession>Q5V099</accession>
<dbReference type="PATRIC" id="fig|272569.17.peg.2853"/>
<organism evidence="3 4">
    <name type="scientific">Haloarcula marismortui (strain ATCC 43049 / DSM 3752 / JCM 8966 / VKM B-1809)</name>
    <name type="common">Halobacterium marismortui</name>
    <dbReference type="NCBI Taxonomy" id="272569"/>
    <lineage>
        <taxon>Archaea</taxon>
        <taxon>Methanobacteriati</taxon>
        <taxon>Methanobacteriota</taxon>
        <taxon>Stenosarchaea group</taxon>
        <taxon>Halobacteria</taxon>
        <taxon>Halobacteriales</taxon>
        <taxon>Haloarculaceae</taxon>
        <taxon>Haloarcula</taxon>
    </lineage>
</organism>
<feature type="domain" description="UspA" evidence="2">
    <location>
        <begin position="54"/>
        <end position="192"/>
    </location>
</feature>
<dbReference type="Gene3D" id="3.40.50.620">
    <property type="entry name" value="HUPs"/>
    <property type="match status" value="1"/>
</dbReference>
<dbReference type="SUPFAM" id="SSF52402">
    <property type="entry name" value="Adenine nucleotide alpha hydrolases-like"/>
    <property type="match status" value="1"/>
</dbReference>
<dbReference type="PANTHER" id="PTHR46268">
    <property type="entry name" value="STRESS RESPONSE PROTEIN NHAX"/>
    <property type="match status" value="1"/>
</dbReference>
<dbReference type="PRINTS" id="PR01438">
    <property type="entry name" value="UNVRSLSTRESS"/>
</dbReference>
<dbReference type="PANTHER" id="PTHR46268:SF6">
    <property type="entry name" value="UNIVERSAL STRESS PROTEIN UP12"/>
    <property type="match status" value="1"/>
</dbReference>
<dbReference type="KEGG" id="hma:rrnAC2221"/>
<dbReference type="EMBL" id="AY596297">
    <property type="protein sequence ID" value="AAV47053.1"/>
    <property type="molecule type" value="Genomic_DNA"/>
</dbReference>
<evidence type="ECO:0000256" key="1">
    <source>
        <dbReference type="ARBA" id="ARBA00008791"/>
    </source>
</evidence>
<dbReference type="AlphaFoldDB" id="Q5V099"/>
<dbReference type="CDD" id="cd00293">
    <property type="entry name" value="USP-like"/>
    <property type="match status" value="1"/>
</dbReference>
<dbReference type="HOGENOM" id="CLU_121761_0_0_2"/>
<dbReference type="InterPro" id="IPR006016">
    <property type="entry name" value="UspA"/>
</dbReference>
<dbReference type="EnsemblBacteria" id="AAV47053">
    <property type="protein sequence ID" value="AAV47053"/>
    <property type="gene ID" value="rrnAC2221"/>
</dbReference>
<dbReference type="STRING" id="272569.rrnAC2221"/>
<dbReference type="Pfam" id="PF00582">
    <property type="entry name" value="Usp"/>
    <property type="match status" value="1"/>
</dbReference>
<gene>
    <name evidence="3" type="ordered locus">rrnAC2221</name>
</gene>
<dbReference type="InterPro" id="IPR006015">
    <property type="entry name" value="Universal_stress_UspA"/>
</dbReference>
<dbReference type="InterPro" id="IPR014729">
    <property type="entry name" value="Rossmann-like_a/b/a_fold"/>
</dbReference>
<protein>
    <recommendedName>
        <fullName evidence="2">UspA domain-containing protein</fullName>
    </recommendedName>
</protein>
<dbReference type="Proteomes" id="UP000001169">
    <property type="component" value="Chromosome I"/>
</dbReference>
<dbReference type="SMR" id="Q5V099"/>
<evidence type="ECO:0000313" key="3">
    <source>
        <dbReference type="EMBL" id="AAV47053.1"/>
    </source>
</evidence>
<dbReference type="PaxDb" id="272569-rrnAC2221"/>